<dbReference type="InterPro" id="IPR054532">
    <property type="entry name" value="TPL_SMU1_LisH-like"/>
</dbReference>
<dbReference type="Gene3D" id="2.130.10.10">
    <property type="entry name" value="YVTN repeat-like/Quinoprotein amine dehydrogenase"/>
    <property type="match status" value="4"/>
</dbReference>
<dbReference type="PROSITE" id="PS50082">
    <property type="entry name" value="WD_REPEATS_2"/>
    <property type="match status" value="3"/>
</dbReference>
<comment type="caution">
    <text evidence="6">The sequence shown here is derived from an EMBL/GenBank/DDBJ whole genome shotgun (WGS) entry which is preliminary data.</text>
</comment>
<dbReference type="InterPro" id="IPR015943">
    <property type="entry name" value="WD40/YVTN_repeat-like_dom_sf"/>
</dbReference>
<dbReference type="InterPro" id="IPR054080">
    <property type="entry name" value="TPR1-like_2nd"/>
</dbReference>
<dbReference type="InterPro" id="IPR006594">
    <property type="entry name" value="LisH"/>
</dbReference>
<feature type="region of interest" description="Disordered" evidence="4">
    <location>
        <begin position="703"/>
        <end position="734"/>
    </location>
</feature>
<dbReference type="PROSITE" id="PS50294">
    <property type="entry name" value="WD_REPEATS_REGION"/>
    <property type="match status" value="2"/>
</dbReference>
<dbReference type="GO" id="GO:0006355">
    <property type="term" value="P:regulation of DNA-templated transcription"/>
    <property type="evidence" value="ECO:0007669"/>
    <property type="project" value="InterPro"/>
</dbReference>
<dbReference type="SMART" id="SM00320">
    <property type="entry name" value="WD40"/>
    <property type="match status" value="9"/>
</dbReference>
<dbReference type="InterPro" id="IPR001680">
    <property type="entry name" value="WD40_rpt"/>
</dbReference>
<dbReference type="Proteomes" id="UP001419268">
    <property type="component" value="Unassembled WGS sequence"/>
</dbReference>
<evidence type="ECO:0000256" key="3">
    <source>
        <dbReference type="PROSITE-ProRule" id="PRU00221"/>
    </source>
</evidence>
<dbReference type="InterPro" id="IPR036322">
    <property type="entry name" value="WD40_repeat_dom_sf"/>
</dbReference>
<dbReference type="FunFam" id="2.130.10.10:FF:000558">
    <property type="entry name" value="Topless-related protein 1"/>
    <property type="match status" value="1"/>
</dbReference>
<dbReference type="PANTHER" id="PTHR44083:SF5">
    <property type="entry name" value="PROTEIN TOPLESS-RELATED PROTEIN 2"/>
    <property type="match status" value="1"/>
</dbReference>
<dbReference type="AlphaFoldDB" id="A0AAP0HR43"/>
<name>A0AAP0HR43_9MAGN</name>
<dbReference type="InterPro" id="IPR048419">
    <property type="entry name" value="Topless_Znf"/>
</dbReference>
<dbReference type="InterPro" id="IPR027728">
    <property type="entry name" value="Topless_fam"/>
</dbReference>
<evidence type="ECO:0000256" key="4">
    <source>
        <dbReference type="SAM" id="MobiDB-lite"/>
    </source>
</evidence>
<dbReference type="SMART" id="SM00667">
    <property type="entry name" value="LisH"/>
    <property type="match status" value="1"/>
</dbReference>
<evidence type="ECO:0000259" key="5">
    <source>
        <dbReference type="PROSITE" id="PS50897"/>
    </source>
</evidence>
<dbReference type="InterPro" id="IPR006595">
    <property type="entry name" value="CTLH_C"/>
</dbReference>
<keyword evidence="2" id="KW-0677">Repeat</keyword>
<protein>
    <recommendedName>
        <fullName evidence="5">CTLH domain-containing protein</fullName>
    </recommendedName>
</protein>
<evidence type="ECO:0000256" key="2">
    <source>
        <dbReference type="ARBA" id="ARBA00022737"/>
    </source>
</evidence>
<organism evidence="6 7">
    <name type="scientific">Stephania cephalantha</name>
    <dbReference type="NCBI Taxonomy" id="152367"/>
    <lineage>
        <taxon>Eukaryota</taxon>
        <taxon>Viridiplantae</taxon>
        <taxon>Streptophyta</taxon>
        <taxon>Embryophyta</taxon>
        <taxon>Tracheophyta</taxon>
        <taxon>Spermatophyta</taxon>
        <taxon>Magnoliopsida</taxon>
        <taxon>Ranunculales</taxon>
        <taxon>Menispermaceae</taxon>
        <taxon>Menispermoideae</taxon>
        <taxon>Cissampelideae</taxon>
        <taxon>Stephania</taxon>
    </lineage>
</organism>
<dbReference type="InterPro" id="IPR011047">
    <property type="entry name" value="Quinoprotein_ADH-like_sf"/>
</dbReference>
<dbReference type="PANTHER" id="PTHR44083">
    <property type="entry name" value="TOPLESS-RELATED PROTEIN 1-RELATED"/>
    <property type="match status" value="1"/>
</dbReference>
<dbReference type="EMBL" id="JBBNAG010000011">
    <property type="protein sequence ID" value="KAK9095609.1"/>
    <property type="molecule type" value="Genomic_DNA"/>
</dbReference>
<evidence type="ECO:0000313" key="6">
    <source>
        <dbReference type="EMBL" id="KAK9095609.1"/>
    </source>
</evidence>
<feature type="repeat" description="WD" evidence="3">
    <location>
        <begin position="446"/>
        <end position="489"/>
    </location>
</feature>
<reference evidence="6 7" key="1">
    <citation type="submission" date="2024-01" db="EMBL/GenBank/DDBJ databases">
        <title>Genome assemblies of Stephania.</title>
        <authorList>
            <person name="Yang L."/>
        </authorList>
    </citation>
    <scope>NUCLEOTIDE SEQUENCE [LARGE SCALE GENOMIC DNA]</scope>
    <source>
        <strain evidence="6">JXDWG</strain>
        <tissue evidence="6">Leaf</tissue>
    </source>
</reference>
<dbReference type="PROSITE" id="PS50897">
    <property type="entry name" value="CTLH"/>
    <property type="match status" value="1"/>
</dbReference>
<feature type="compositionally biased region" description="Polar residues" evidence="4">
    <location>
        <begin position="717"/>
        <end position="727"/>
    </location>
</feature>
<feature type="domain" description="CTLH" evidence="5">
    <location>
        <begin position="34"/>
        <end position="92"/>
    </location>
</feature>
<dbReference type="SUPFAM" id="SSF50998">
    <property type="entry name" value="Quinoprotein alcohol dehydrogenase-like"/>
    <property type="match status" value="1"/>
</dbReference>
<gene>
    <name evidence="6" type="ORF">Scep_027078</name>
</gene>
<keyword evidence="1 3" id="KW-0853">WD repeat</keyword>
<evidence type="ECO:0000313" key="7">
    <source>
        <dbReference type="Proteomes" id="UP001419268"/>
    </source>
</evidence>
<feature type="repeat" description="WD" evidence="3">
    <location>
        <begin position="916"/>
        <end position="950"/>
    </location>
</feature>
<feature type="compositionally biased region" description="Low complexity" evidence="4">
    <location>
        <begin position="1113"/>
        <end position="1131"/>
    </location>
</feature>
<sequence>MSSLSRELVFLILQFLDEEKFKEAVHKLEQESGFFFNMKHFEDQVQAGEWDEVERYLGGFTKVEDNRYSMKIFFEIRKQKYLEALDKQDRAKAVEILTRDLKVFASFNEELFKEITQLLTLENFRQNEQLSKYGDTKSARNIMLTELKKLIEANPLFREKLTFPPFKNSRLRTLINQSLNWQHQLCKNPRSNPDIKTLFTDHTCSPSNGARPPPTNSPIVGPIPKAGAFPPIGPHSPFQPVVSPSASAIAGWMSSANPSLPHGAVAAGPPGLVQPPNAAQFLKHPRTPPGAPGMDYQSADSEHLMKRIRVGPSDEVTFTGVTHSNIYSQDDLPRTVMRTLSQGSTVMSLDFHPLQQTVLLVGTSAGDIAIWEVGSRERLAHKAFKVWDISVCSMPLQAALLKDNSICVNRCVWGPDGSILGVAFSKHIVQIYTYSPTGELRHHLEIDAHSGGVNDIAFAHPNKQLCIVTCGDDKTIKVWDAGAGRRLHTFEGHESPVYSVCPHYKENIQFIFSTALDGKIKAWLYDCLGSRVDYDAPGLWCTTMAYSADGIRLFSCGTSKEGDSHLVEWNESEGSVKRTYLGFKKRSLGVVQFDTTRNRFLAAGDDFQIKFWDMDNPNIIATTEADGGLPASPKLRFNREGSLLAVTANDNGIKILANTDGQRLIRMLESRTFEGSRAPPEPMNLKPTIVNALCPVANVSAPLGPSMERPDRATPPVSISSLTMDGNRTTDIKPRVSDDVNKIKSWKLPDIIDSSQLRALRLPDTKATSKVVRLIYTNSGLALLALASNAVHKLWKWQRSERNPSGKSTASVVPQLWQPANGILMTNDISESGSAEDSAACIALSKNDSYVMSASGGKVSLFNMMTFKVMTTFMSPPPAATFLAFHPQDNNIVAVGMEDSSIHIYNVRVDEVKTMLKGHQKRITGLAFSQTLNLLVSSAADAQLCLWGIEGWEKRKARFIQAPAGRANPLFGETKVQFHNDQVHLLVTHESQISIYDSKLDCLRSWSPRDALSAPISSALYSCDGLLVYTGFCDGAVGVFDADSLRLRCRIGPSAYIPSSPSSSTAVYPTVIAAHPAEPNQIALGMSDGTVNVVEPSDSEPKWGGSPPQENGNAPASNPASSNPQSEPSSR</sequence>
<dbReference type="SUPFAM" id="SSF50978">
    <property type="entry name" value="WD40 repeat-like"/>
    <property type="match status" value="1"/>
</dbReference>
<feature type="repeat" description="WD" evidence="3">
    <location>
        <begin position="591"/>
        <end position="622"/>
    </location>
</feature>
<accession>A0AAP0HR43</accession>
<dbReference type="Pfam" id="PF17814">
    <property type="entry name" value="LisH_TPL"/>
    <property type="match status" value="1"/>
</dbReference>
<keyword evidence="7" id="KW-1185">Reference proteome</keyword>
<dbReference type="SMART" id="SM00668">
    <property type="entry name" value="CTLH"/>
    <property type="match status" value="1"/>
</dbReference>
<dbReference type="Pfam" id="PF21889">
    <property type="entry name" value="TPR1-like_2nd"/>
    <property type="match status" value="1"/>
</dbReference>
<dbReference type="Pfam" id="PF21359">
    <property type="entry name" value="zf_topless"/>
    <property type="match status" value="1"/>
</dbReference>
<proteinExistence type="predicted"/>
<dbReference type="PROSITE" id="PS50896">
    <property type="entry name" value="LISH"/>
    <property type="match status" value="1"/>
</dbReference>
<evidence type="ECO:0000256" key="1">
    <source>
        <dbReference type="ARBA" id="ARBA00022574"/>
    </source>
</evidence>
<feature type="region of interest" description="Disordered" evidence="4">
    <location>
        <begin position="1088"/>
        <end position="1131"/>
    </location>
</feature>
<dbReference type="Pfam" id="PF00400">
    <property type="entry name" value="WD40"/>
    <property type="match status" value="3"/>
</dbReference>